<dbReference type="RefSeq" id="WP_349144110.1">
    <property type="nucleotide sequence ID" value="NZ_JBBMFC010000008.1"/>
</dbReference>
<feature type="region of interest" description="Disordered" evidence="1">
    <location>
        <begin position="20"/>
        <end position="67"/>
    </location>
</feature>
<dbReference type="Proteomes" id="UP001470288">
    <property type="component" value="Unassembled WGS sequence"/>
</dbReference>
<reference evidence="3 4" key="1">
    <citation type="submission" date="2024-03" db="EMBL/GenBank/DDBJ databases">
        <title>Human intestinal bacterial collection.</title>
        <authorList>
            <person name="Pauvert C."/>
            <person name="Hitch T.C.A."/>
            <person name="Clavel T."/>
        </authorList>
    </citation>
    <scope>NUCLEOTIDE SEQUENCE [LARGE SCALE GENOMIC DNA]</scope>
    <source>
        <strain evidence="3 4">CLA-AA-H78B</strain>
    </source>
</reference>
<protein>
    <recommendedName>
        <fullName evidence="5">Antigen I/II N-terminal domain-containing protein</fullName>
    </recommendedName>
</protein>
<evidence type="ECO:0008006" key="5">
    <source>
        <dbReference type="Google" id="ProtNLM"/>
    </source>
</evidence>
<sequence length="223" mass="24079">MKKKALAIFMATALVLSGCGSSEAQTTSNQTKEQEDVTEDTAESEETFNEDSSEENEASSELDSLGDIEVDDNLFDVTITIPADYVSSTTQEELDAEVAEIGCKATLNDDGSATYVMTKKQHRKLMDDIATSINDSLNEMVGSGDYPNITSVTANSDFTEFTVTTKNTEPDMSESFAVMSFYMFGGLYHIFDGTTVDNIHVDYVNADSGEVISSADSADMGSN</sequence>
<gene>
    <name evidence="3" type="ORF">WMO62_05925</name>
</gene>
<feature type="signal peptide" evidence="2">
    <location>
        <begin position="1"/>
        <end position="24"/>
    </location>
</feature>
<evidence type="ECO:0000256" key="2">
    <source>
        <dbReference type="SAM" id="SignalP"/>
    </source>
</evidence>
<feature type="chain" id="PRO_5046042755" description="Antigen I/II N-terminal domain-containing protein" evidence="2">
    <location>
        <begin position="25"/>
        <end position="223"/>
    </location>
</feature>
<evidence type="ECO:0000313" key="3">
    <source>
        <dbReference type="EMBL" id="MEQ2578385.1"/>
    </source>
</evidence>
<name>A0ABV1HZM9_9FIRM</name>
<dbReference type="PROSITE" id="PS51257">
    <property type="entry name" value="PROKAR_LIPOPROTEIN"/>
    <property type="match status" value="1"/>
</dbReference>
<proteinExistence type="predicted"/>
<feature type="compositionally biased region" description="Acidic residues" evidence="1">
    <location>
        <begin position="36"/>
        <end position="67"/>
    </location>
</feature>
<dbReference type="EMBL" id="JBBMFC010000008">
    <property type="protein sequence ID" value="MEQ2578385.1"/>
    <property type="molecule type" value="Genomic_DNA"/>
</dbReference>
<evidence type="ECO:0000313" key="4">
    <source>
        <dbReference type="Proteomes" id="UP001470288"/>
    </source>
</evidence>
<organism evidence="3 4">
    <name type="scientific">Hominiventricola aquisgranensis</name>
    <dbReference type="NCBI Taxonomy" id="3133164"/>
    <lineage>
        <taxon>Bacteria</taxon>
        <taxon>Bacillati</taxon>
        <taxon>Bacillota</taxon>
        <taxon>Clostridia</taxon>
        <taxon>Lachnospirales</taxon>
        <taxon>Lachnospiraceae</taxon>
        <taxon>Hominiventricola</taxon>
    </lineage>
</organism>
<comment type="caution">
    <text evidence="3">The sequence shown here is derived from an EMBL/GenBank/DDBJ whole genome shotgun (WGS) entry which is preliminary data.</text>
</comment>
<keyword evidence="2" id="KW-0732">Signal</keyword>
<keyword evidence="4" id="KW-1185">Reference proteome</keyword>
<evidence type="ECO:0000256" key="1">
    <source>
        <dbReference type="SAM" id="MobiDB-lite"/>
    </source>
</evidence>
<feature type="compositionally biased region" description="Polar residues" evidence="1">
    <location>
        <begin position="20"/>
        <end position="31"/>
    </location>
</feature>
<accession>A0ABV1HZM9</accession>